<evidence type="ECO:0000313" key="3">
    <source>
        <dbReference type="Proteomes" id="UP000663880"/>
    </source>
</evidence>
<dbReference type="Pfam" id="PF07165">
    <property type="entry name" value="DUF1397"/>
    <property type="match status" value="1"/>
</dbReference>
<gene>
    <name evidence="2" type="ORF">PMACD_LOCUS11318</name>
</gene>
<accession>A0A821V7L3</accession>
<feature type="signal peptide" evidence="1">
    <location>
        <begin position="1"/>
        <end position="17"/>
    </location>
</feature>
<keyword evidence="3" id="KW-1185">Reference proteome</keyword>
<name>A0A821V7L3_9NEOP</name>
<dbReference type="PANTHER" id="PTHR20997">
    <property type="entry name" value="EG:BACR42I17.2 PROTEIN-RELATED"/>
    <property type="match status" value="1"/>
</dbReference>
<dbReference type="PANTHER" id="PTHR20997:SF2">
    <property type="entry name" value="EG:BACR42I17.2 PROTEIN-RELATED"/>
    <property type="match status" value="1"/>
</dbReference>
<proteinExistence type="predicted"/>
<dbReference type="OrthoDB" id="6512861at2759"/>
<feature type="chain" id="PRO_5033020814" evidence="1">
    <location>
        <begin position="18"/>
        <end position="242"/>
    </location>
</feature>
<comment type="caution">
    <text evidence="2">The sequence shown here is derived from an EMBL/GenBank/DDBJ whole genome shotgun (WGS) entry which is preliminary data.</text>
</comment>
<dbReference type="AlphaFoldDB" id="A0A821V7L3"/>
<dbReference type="InterPro" id="IPR009832">
    <property type="entry name" value="DUF1397"/>
</dbReference>
<reference evidence="2" key="1">
    <citation type="submission" date="2021-02" db="EMBL/GenBank/DDBJ databases">
        <authorList>
            <person name="Steward A R."/>
        </authorList>
    </citation>
    <scope>NUCLEOTIDE SEQUENCE</scope>
</reference>
<protein>
    <submittedName>
        <fullName evidence="2">Uncharacterized protein</fullName>
    </submittedName>
</protein>
<dbReference type="EMBL" id="CAJOBZ010000037">
    <property type="protein sequence ID" value="CAF4901348.1"/>
    <property type="molecule type" value="Genomic_DNA"/>
</dbReference>
<evidence type="ECO:0000256" key="1">
    <source>
        <dbReference type="SAM" id="SignalP"/>
    </source>
</evidence>
<sequence>MAFKVFMFALLAVGVFAEYQITEEQRNQVKQVIADTCKRNGAEGKVDEITTTVHTFIDCVKGLFNLETIKKEIEEAKPNGALDEVFKKYCAKSPQLKTCISTLIDGVSPCLDSSIRENIGTGKNATSQLIDFVCHKDGDRIALFIAEEGPQCFQEKTSAIRECAEKAKEGITGVEAVKKLTIDEQCAKFDSLTSCIVKALEECTSPTPGNMAESLFRYMKNGSPCKVQFRGLKGTFCFGREG</sequence>
<evidence type="ECO:0000313" key="2">
    <source>
        <dbReference type="EMBL" id="CAF4901348.1"/>
    </source>
</evidence>
<keyword evidence="1" id="KW-0732">Signal</keyword>
<organism evidence="2 3">
    <name type="scientific">Pieris macdunnoughi</name>
    <dbReference type="NCBI Taxonomy" id="345717"/>
    <lineage>
        <taxon>Eukaryota</taxon>
        <taxon>Metazoa</taxon>
        <taxon>Ecdysozoa</taxon>
        <taxon>Arthropoda</taxon>
        <taxon>Hexapoda</taxon>
        <taxon>Insecta</taxon>
        <taxon>Pterygota</taxon>
        <taxon>Neoptera</taxon>
        <taxon>Endopterygota</taxon>
        <taxon>Lepidoptera</taxon>
        <taxon>Glossata</taxon>
        <taxon>Ditrysia</taxon>
        <taxon>Papilionoidea</taxon>
        <taxon>Pieridae</taxon>
        <taxon>Pierinae</taxon>
        <taxon>Pieris</taxon>
    </lineage>
</organism>
<dbReference type="Proteomes" id="UP000663880">
    <property type="component" value="Unassembled WGS sequence"/>
</dbReference>